<proteinExistence type="predicted"/>
<gene>
    <name evidence="1" type="ORF">I551_7254</name>
</gene>
<comment type="caution">
    <text evidence="1">The sequence shown here is derived from an EMBL/GenBank/DDBJ whole genome shotgun (WGS) entry which is preliminary data.</text>
</comment>
<evidence type="ECO:0000313" key="1">
    <source>
        <dbReference type="EMBL" id="EUA86271.1"/>
    </source>
</evidence>
<sequence length="42" mass="4756">MRMLGVVGTPDTADLLRDHYVHDPELGRHAIEAVHAIYTRTQ</sequence>
<reference evidence="1 2" key="1">
    <citation type="submission" date="2014-01" db="EMBL/GenBank/DDBJ databases">
        <authorList>
            <person name="Dobos K."/>
            <person name="Lenaerts A."/>
            <person name="Ordway D."/>
            <person name="DeGroote M.A."/>
            <person name="Parker T."/>
            <person name="Sizemore C."/>
            <person name="Tallon L.J."/>
            <person name="Sadzewicz L.K."/>
            <person name="Sengamalay N."/>
            <person name="Fraser C.M."/>
            <person name="Hine E."/>
            <person name="Shefchek K.A."/>
            <person name="Das S.P."/>
            <person name="Tettelin H."/>
        </authorList>
    </citation>
    <scope>NUCLEOTIDE SEQUENCE [LARGE SCALE GENOMIC DNA]</scope>
    <source>
        <strain evidence="1 2">Harvey</strain>
    </source>
</reference>
<dbReference type="Proteomes" id="UP000020681">
    <property type="component" value="Unassembled WGS sequence"/>
</dbReference>
<dbReference type="EMBL" id="JAOL01000177">
    <property type="protein sequence ID" value="EUA86271.1"/>
    <property type="molecule type" value="Genomic_DNA"/>
</dbReference>
<protein>
    <submittedName>
        <fullName evidence="1">Uncharacterized protein</fullName>
    </submittedName>
</protein>
<accession>A0ABN0QNQ0</accession>
<name>A0ABN0QNQ0_MYCUL</name>
<evidence type="ECO:0000313" key="2">
    <source>
        <dbReference type="Proteomes" id="UP000020681"/>
    </source>
</evidence>
<keyword evidence="2" id="KW-1185">Reference proteome</keyword>
<organism evidence="1 2">
    <name type="scientific">Mycobacterium ulcerans str. Harvey</name>
    <dbReference type="NCBI Taxonomy" id="1299332"/>
    <lineage>
        <taxon>Bacteria</taxon>
        <taxon>Bacillati</taxon>
        <taxon>Actinomycetota</taxon>
        <taxon>Actinomycetes</taxon>
        <taxon>Mycobacteriales</taxon>
        <taxon>Mycobacteriaceae</taxon>
        <taxon>Mycobacterium</taxon>
        <taxon>Mycobacterium ulcerans group</taxon>
    </lineage>
</organism>